<sequence length="89" mass="9515">MNVPWMPLILTGHLFAALGALPPSGDRRLRTLGVAPAAGAVACSALWRLEFASTWCAFAAVASALVPGGIRHREPAPGRMIDRKLPRRM</sequence>
<name>A0ABU8TY28_9ACTN</name>
<dbReference type="EMBL" id="JBBKAM010000002">
    <property type="protein sequence ID" value="MEJ8640530.1"/>
    <property type="molecule type" value="Genomic_DNA"/>
</dbReference>
<dbReference type="InterPro" id="IPR046737">
    <property type="entry name" value="DUF6629"/>
</dbReference>
<accession>A0ABU8TY28</accession>
<organism evidence="1 2">
    <name type="scientific">Streptomyces caledonius</name>
    <dbReference type="NCBI Taxonomy" id="3134107"/>
    <lineage>
        <taxon>Bacteria</taxon>
        <taxon>Bacillati</taxon>
        <taxon>Actinomycetota</taxon>
        <taxon>Actinomycetes</taxon>
        <taxon>Kitasatosporales</taxon>
        <taxon>Streptomycetaceae</taxon>
        <taxon>Streptomyces</taxon>
    </lineage>
</organism>
<keyword evidence="2" id="KW-1185">Reference proteome</keyword>
<protein>
    <submittedName>
        <fullName evidence="1">DUF6629 family protein</fullName>
    </submittedName>
</protein>
<proteinExistence type="predicted"/>
<dbReference type="Pfam" id="PF20334">
    <property type="entry name" value="DUF6629"/>
    <property type="match status" value="1"/>
</dbReference>
<reference evidence="1 2" key="1">
    <citation type="submission" date="2024-03" db="EMBL/GenBank/DDBJ databases">
        <title>Novel Streptomyces species of biotechnological and ecological value are a feature of Machair soil.</title>
        <authorList>
            <person name="Prole J.R."/>
            <person name="Goodfellow M."/>
            <person name="Allenby N."/>
            <person name="Ward A.C."/>
        </authorList>
    </citation>
    <scope>NUCLEOTIDE SEQUENCE [LARGE SCALE GENOMIC DNA]</scope>
    <source>
        <strain evidence="1 2">MS1.HAVA.3</strain>
    </source>
</reference>
<dbReference type="Proteomes" id="UP001382904">
    <property type="component" value="Unassembled WGS sequence"/>
</dbReference>
<evidence type="ECO:0000313" key="1">
    <source>
        <dbReference type="EMBL" id="MEJ8640530.1"/>
    </source>
</evidence>
<evidence type="ECO:0000313" key="2">
    <source>
        <dbReference type="Proteomes" id="UP001382904"/>
    </source>
</evidence>
<gene>
    <name evidence="1" type="ORF">WKI68_01955</name>
</gene>
<comment type="caution">
    <text evidence="1">The sequence shown here is derived from an EMBL/GenBank/DDBJ whole genome shotgun (WGS) entry which is preliminary data.</text>
</comment>